<dbReference type="OrthoDB" id="4230923at2759"/>
<name>A0A9P6BZ15_9AGAR</name>
<reference evidence="2" key="1">
    <citation type="submission" date="2020-11" db="EMBL/GenBank/DDBJ databases">
        <authorList>
            <consortium name="DOE Joint Genome Institute"/>
            <person name="Ahrendt S."/>
            <person name="Riley R."/>
            <person name="Andreopoulos W."/>
            <person name="Labutti K."/>
            <person name="Pangilinan J."/>
            <person name="Ruiz-Duenas F.J."/>
            <person name="Barrasa J.M."/>
            <person name="Sanchez-Garcia M."/>
            <person name="Camarero S."/>
            <person name="Miyauchi S."/>
            <person name="Serrano A."/>
            <person name="Linde D."/>
            <person name="Babiker R."/>
            <person name="Drula E."/>
            <person name="Ayuso-Fernandez I."/>
            <person name="Pacheco R."/>
            <person name="Padilla G."/>
            <person name="Ferreira P."/>
            <person name="Barriuso J."/>
            <person name="Kellner H."/>
            <person name="Castanera R."/>
            <person name="Alfaro M."/>
            <person name="Ramirez L."/>
            <person name="Pisabarro A.G."/>
            <person name="Kuo A."/>
            <person name="Tritt A."/>
            <person name="Lipzen A."/>
            <person name="He G."/>
            <person name="Yan M."/>
            <person name="Ng V."/>
            <person name="Cullen D."/>
            <person name="Martin F."/>
            <person name="Rosso M.-N."/>
            <person name="Henrissat B."/>
            <person name="Hibbett D."/>
            <person name="Martinez A.T."/>
            <person name="Grigoriev I.V."/>
        </authorList>
    </citation>
    <scope>NUCLEOTIDE SEQUENCE</scope>
    <source>
        <strain evidence="2">MF-IS2</strain>
    </source>
</reference>
<evidence type="ECO:0008006" key="4">
    <source>
        <dbReference type="Google" id="ProtNLM"/>
    </source>
</evidence>
<dbReference type="Proteomes" id="UP000807342">
    <property type="component" value="Unassembled WGS sequence"/>
</dbReference>
<gene>
    <name evidence="2" type="ORF">P691DRAFT_680264</name>
</gene>
<accession>A0A9P6BZ15</accession>
<feature type="region of interest" description="Disordered" evidence="1">
    <location>
        <begin position="248"/>
        <end position="293"/>
    </location>
</feature>
<evidence type="ECO:0000313" key="3">
    <source>
        <dbReference type="Proteomes" id="UP000807342"/>
    </source>
</evidence>
<evidence type="ECO:0000256" key="1">
    <source>
        <dbReference type="SAM" id="MobiDB-lite"/>
    </source>
</evidence>
<evidence type="ECO:0000313" key="2">
    <source>
        <dbReference type="EMBL" id="KAF9443080.1"/>
    </source>
</evidence>
<organism evidence="2 3">
    <name type="scientific">Macrolepiota fuliginosa MF-IS2</name>
    <dbReference type="NCBI Taxonomy" id="1400762"/>
    <lineage>
        <taxon>Eukaryota</taxon>
        <taxon>Fungi</taxon>
        <taxon>Dikarya</taxon>
        <taxon>Basidiomycota</taxon>
        <taxon>Agaricomycotina</taxon>
        <taxon>Agaricomycetes</taxon>
        <taxon>Agaricomycetidae</taxon>
        <taxon>Agaricales</taxon>
        <taxon>Agaricineae</taxon>
        <taxon>Agaricaceae</taxon>
        <taxon>Macrolepiota</taxon>
    </lineage>
</organism>
<protein>
    <recommendedName>
        <fullName evidence="4">CCHC-type domain-containing protein</fullName>
    </recommendedName>
</protein>
<proteinExistence type="predicted"/>
<keyword evidence="3" id="KW-1185">Reference proteome</keyword>
<dbReference type="EMBL" id="MU151522">
    <property type="protein sequence ID" value="KAF9443080.1"/>
    <property type="molecule type" value="Genomic_DNA"/>
</dbReference>
<comment type="caution">
    <text evidence="2">The sequence shown here is derived from an EMBL/GenBank/DDBJ whole genome shotgun (WGS) entry which is preliminary data.</text>
</comment>
<dbReference type="AlphaFoldDB" id="A0A9P6BZ15"/>
<feature type="compositionally biased region" description="Basic and acidic residues" evidence="1">
    <location>
        <begin position="248"/>
        <end position="287"/>
    </location>
</feature>
<sequence>MHFIAVKKLKNGGTVFELGSKVGAEWIKQSSIQGEFIKNLDTEATIKDRTIQLKVKFVPMYHNKHMEALKRSTITVNGMEDRQVRGVRWLKNLVRWRSGQTVAMLVITLGGVKLMTVEDILRQGILLAGGRYAVEILEPEPWQCAKCQAYGHIVTECKETKDICGNCGGLHQTAECESAEKEEAYRCINCKWVGSNDIKHVVWQRERHIFQRRKERLISNRPEVKYRTPPTNDPDTWRLRDKFDGEKEKRIRRQFEETRKAAEEAGERGRERGKGKEREDMQGKVQEEAAEGS</sequence>